<reference evidence="1" key="1">
    <citation type="submission" date="2021-11" db="EMBL/GenBank/DDBJ databases">
        <title>Fusarium solani-melongenae Genome sequencing and assembly.</title>
        <authorList>
            <person name="Xie S."/>
            <person name="Huang L."/>
            <person name="Zhang X."/>
        </authorList>
    </citation>
    <scope>NUCLEOTIDE SEQUENCE</scope>
    <source>
        <strain evidence="1">CRI 24-3</strain>
    </source>
</reference>
<organism evidence="1 2">
    <name type="scientific">Fusarium solani subsp. cucurbitae</name>
    <name type="common">Neocosmosporum cucurbitae</name>
    <dbReference type="NCBI Taxonomy" id="2747967"/>
    <lineage>
        <taxon>Eukaryota</taxon>
        <taxon>Fungi</taxon>
        <taxon>Dikarya</taxon>
        <taxon>Ascomycota</taxon>
        <taxon>Pezizomycotina</taxon>
        <taxon>Sordariomycetes</taxon>
        <taxon>Hypocreomycetidae</taxon>
        <taxon>Hypocreales</taxon>
        <taxon>Nectriaceae</taxon>
        <taxon>Fusarium</taxon>
        <taxon>Fusarium solani species complex</taxon>
    </lineage>
</organism>
<name>A0ACD3ZCL1_FUSSC</name>
<evidence type="ECO:0000313" key="1">
    <source>
        <dbReference type="EMBL" id="UPK98827.1"/>
    </source>
</evidence>
<keyword evidence="2" id="KW-1185">Reference proteome</keyword>
<gene>
    <name evidence="1" type="ORF">LCI18_009762</name>
</gene>
<accession>A0ACD3ZCL1</accession>
<proteinExistence type="predicted"/>
<sequence>MMNSTALTPPSTPPYKSPALWYWHCERCNTDYKISVTRRCLDCTATGQIGKSPSSPETRRRRIMRTNMVPLGAFEYDHWTTYNDWRRFRSAYEKDPSGWKRRTGRELNGSMGKERRALMSQLKRKRRIEITEERRAKFIKATYSCEEDCDYPSQCHRERWAAYTRMTSGLKCPEGQVVEGGLRPPCKDDKPKAPLCGLLPELEMDFEGDITMTSPESIDDDDEIVNAYGVAETTIPLIVVTDEKQKAHRVKRLRFA</sequence>
<evidence type="ECO:0000313" key="2">
    <source>
        <dbReference type="Proteomes" id="UP000830768"/>
    </source>
</evidence>
<dbReference type="Proteomes" id="UP000830768">
    <property type="component" value="Chromosome 8"/>
</dbReference>
<protein>
    <submittedName>
        <fullName evidence="1">Uncharacterized protein</fullName>
    </submittedName>
</protein>
<dbReference type="EMBL" id="CP090036">
    <property type="protein sequence ID" value="UPK98827.1"/>
    <property type="molecule type" value="Genomic_DNA"/>
</dbReference>